<organism evidence="1 2">
    <name type="scientific">Lacinutrix neustonica</name>
    <dbReference type="NCBI Taxonomy" id="2980107"/>
    <lineage>
        <taxon>Bacteria</taxon>
        <taxon>Pseudomonadati</taxon>
        <taxon>Bacteroidota</taxon>
        <taxon>Flavobacteriia</taxon>
        <taxon>Flavobacteriales</taxon>
        <taxon>Flavobacteriaceae</taxon>
        <taxon>Lacinutrix</taxon>
    </lineage>
</organism>
<sequence length="107" mass="12413">MEDALGRDYYEFMRFCDRLSLILCKDETPNAGRLLEINTSINKKQYFISKHDDGVLILSPWIFKTSPFDSEVEEIIIETPSFNSSKVFEKALENTCPALKKWTLIKS</sequence>
<dbReference type="Pfam" id="PF13030">
    <property type="entry name" value="DUF3891"/>
    <property type="match status" value="1"/>
</dbReference>
<gene>
    <name evidence="1" type="ORF">N7U66_05950</name>
</gene>
<keyword evidence="2" id="KW-1185">Reference proteome</keyword>
<accession>A0A9E8MY48</accession>
<evidence type="ECO:0000313" key="1">
    <source>
        <dbReference type="EMBL" id="WAC03847.1"/>
    </source>
</evidence>
<dbReference type="EMBL" id="CP113088">
    <property type="protein sequence ID" value="WAC03847.1"/>
    <property type="molecule type" value="Genomic_DNA"/>
</dbReference>
<evidence type="ECO:0000313" key="2">
    <source>
        <dbReference type="Proteomes" id="UP001164705"/>
    </source>
</evidence>
<dbReference type="Proteomes" id="UP001164705">
    <property type="component" value="Chromosome"/>
</dbReference>
<proteinExistence type="predicted"/>
<dbReference type="InterPro" id="IPR024992">
    <property type="entry name" value="DUF3891"/>
</dbReference>
<dbReference type="KEGG" id="lnu:N7U66_05950"/>
<dbReference type="AlphaFoldDB" id="A0A9E8MY48"/>
<protein>
    <submittedName>
        <fullName evidence="1">DUF3891 family protein</fullName>
    </submittedName>
</protein>
<name>A0A9E8MY48_9FLAO</name>
<reference evidence="1" key="1">
    <citation type="submission" date="2022-11" db="EMBL/GenBank/DDBJ databases">
        <title>Lacinutrix neustonica HL-RS19T sp. nov., isolated from the surface microlayer sample of brackish Lake Shihwa.</title>
        <authorList>
            <person name="Choi J.Y."/>
            <person name="Hwang C.Y."/>
        </authorList>
    </citation>
    <scope>NUCLEOTIDE SEQUENCE</scope>
    <source>
        <strain evidence="1">HL-RS19</strain>
    </source>
</reference>